<evidence type="ECO:0000256" key="8">
    <source>
        <dbReference type="ARBA" id="ARBA00022723"/>
    </source>
</evidence>
<dbReference type="InterPro" id="IPR005475">
    <property type="entry name" value="Transketolase-like_Pyr-bd"/>
</dbReference>
<dbReference type="InterPro" id="IPR033248">
    <property type="entry name" value="Transketolase_C"/>
</dbReference>
<dbReference type="NCBIfam" id="TIGR00204">
    <property type="entry name" value="dxs"/>
    <property type="match status" value="1"/>
</dbReference>
<evidence type="ECO:0000259" key="13">
    <source>
        <dbReference type="SMART" id="SM00861"/>
    </source>
</evidence>
<dbReference type="InterPro" id="IPR029061">
    <property type="entry name" value="THDP-binding"/>
</dbReference>
<protein>
    <recommendedName>
        <fullName evidence="6">1-deoxy-D-xylulose-5-phosphate synthase</fullName>
        <ecNumber evidence="6">2.2.1.7</ecNumber>
    </recommendedName>
</protein>
<evidence type="ECO:0000256" key="3">
    <source>
        <dbReference type="ARBA" id="ARBA00004980"/>
    </source>
</evidence>
<evidence type="ECO:0000313" key="14">
    <source>
        <dbReference type="EMBL" id="ACJ67020.1"/>
    </source>
</evidence>
<dbReference type="EMBL" id="EU862297">
    <property type="protein sequence ID" value="ACJ67020.1"/>
    <property type="molecule type" value="mRNA"/>
</dbReference>
<evidence type="ECO:0000256" key="9">
    <source>
        <dbReference type="ARBA" id="ARBA00022842"/>
    </source>
</evidence>
<dbReference type="NCBIfam" id="NF003933">
    <property type="entry name" value="PRK05444.2-2"/>
    <property type="match status" value="1"/>
</dbReference>
<evidence type="ECO:0000256" key="12">
    <source>
        <dbReference type="ARBA" id="ARBA00023229"/>
    </source>
</evidence>
<dbReference type="FunFam" id="3.40.50.970:FF:000005">
    <property type="entry name" value="1-deoxy-D-xylulose-5-phosphate synthase"/>
    <property type="match status" value="1"/>
</dbReference>
<evidence type="ECO:0000256" key="11">
    <source>
        <dbReference type="ARBA" id="ARBA00023052"/>
    </source>
</evidence>
<dbReference type="InterPro" id="IPR009014">
    <property type="entry name" value="Transketo_C/PFOR_II"/>
</dbReference>
<dbReference type="CDD" id="cd07033">
    <property type="entry name" value="TPP_PYR_DXS_TK_like"/>
    <property type="match status" value="1"/>
</dbReference>
<dbReference type="Pfam" id="PF02780">
    <property type="entry name" value="Transketolase_C"/>
    <property type="match status" value="1"/>
</dbReference>
<accession>C6ZG55</accession>
<dbReference type="HAMAP" id="MF_00315">
    <property type="entry name" value="DXP_synth"/>
    <property type="match status" value="1"/>
</dbReference>
<proteinExistence type="evidence at transcript level"/>
<comment type="cofactor">
    <cofactor evidence="2">
        <name>thiamine diphosphate</name>
        <dbReference type="ChEBI" id="CHEBI:58937"/>
    </cofactor>
</comment>
<dbReference type="Gene3D" id="3.40.50.920">
    <property type="match status" value="1"/>
</dbReference>
<dbReference type="EC" id="2.2.1.7" evidence="6"/>
<dbReference type="Gene3D" id="3.40.50.970">
    <property type="match status" value="2"/>
</dbReference>
<dbReference type="GO" id="GO:0009228">
    <property type="term" value="P:thiamine biosynthetic process"/>
    <property type="evidence" value="ECO:0007669"/>
    <property type="project" value="UniProtKB-KW"/>
</dbReference>
<evidence type="ECO:0000256" key="10">
    <source>
        <dbReference type="ARBA" id="ARBA00022977"/>
    </source>
</evidence>
<keyword evidence="11" id="KW-0786">Thiamine pyrophosphate</keyword>
<evidence type="ECO:0000256" key="5">
    <source>
        <dbReference type="ARBA" id="ARBA00011738"/>
    </source>
</evidence>
<dbReference type="SUPFAM" id="SSF52518">
    <property type="entry name" value="Thiamin diphosphate-binding fold (THDP-binding)"/>
    <property type="match status" value="2"/>
</dbReference>
<organism evidence="14">
    <name type="scientific">Pinus taeda</name>
    <name type="common">Loblolly pine</name>
    <dbReference type="NCBI Taxonomy" id="3352"/>
    <lineage>
        <taxon>Eukaryota</taxon>
        <taxon>Viridiplantae</taxon>
        <taxon>Streptophyta</taxon>
        <taxon>Embryophyta</taxon>
        <taxon>Tracheophyta</taxon>
        <taxon>Spermatophyta</taxon>
        <taxon>Pinopsida</taxon>
        <taxon>Pinidae</taxon>
        <taxon>Conifers I</taxon>
        <taxon>Pinales</taxon>
        <taxon>Pinaceae</taxon>
        <taxon>Pinus</taxon>
        <taxon>Pinus subgen. Pinus</taxon>
    </lineage>
</organism>
<comment type="pathway">
    <text evidence="3">Metabolic intermediate biosynthesis; 1-deoxy-D-xylulose 5-phosphate biosynthesis; 1-deoxy-D-xylulose 5-phosphate from D-glyceraldehyde 3-phosphate and pyruvate: step 1/1.</text>
</comment>
<dbReference type="GO" id="GO:0016114">
    <property type="term" value="P:terpenoid biosynthetic process"/>
    <property type="evidence" value="ECO:0007669"/>
    <property type="project" value="InterPro"/>
</dbReference>
<dbReference type="InterPro" id="IPR005477">
    <property type="entry name" value="Dxylulose-5-P_synthase"/>
</dbReference>
<dbReference type="Pfam" id="PF02779">
    <property type="entry name" value="Transket_pyr"/>
    <property type="match status" value="1"/>
</dbReference>
<dbReference type="GO" id="GO:0008661">
    <property type="term" value="F:1-deoxy-D-xylulose-5-phosphate synthase activity"/>
    <property type="evidence" value="ECO:0007669"/>
    <property type="project" value="UniProtKB-EC"/>
</dbReference>
<dbReference type="SUPFAM" id="SSF52922">
    <property type="entry name" value="TK C-terminal domain-like"/>
    <property type="match status" value="1"/>
</dbReference>
<keyword evidence="12" id="KW-0414">Isoprene biosynthesis</keyword>
<sequence length="740" mass="79448">MAIASRAGVAPILQVDCQFTHFNSMTELGSRNSTMFQSAIPSSFRQIRATTKRKRCVLFAKLSNSDGEKGKNVKAAVEIASKSGFPAEKPPTPLLDTVNYPVHLKNLSIQDLEQLATEIRAELVFGVAKTGGHLSANLGVVDLTVALHYVFNTPHDKIVWDVGHQSYPYKILTGRRSKMSTLRQTSGIAGFPRRVESEHDAFGAGHSSTSISAAVGMAVGRDLLGKHNHVIGVIGDGAMTAGQAYEAMNNAGFLDSNMIIILNDNKQVSLPTANLDGPIPPVGALSSALSKLQSSKPLRELREVAKGVTKQLGAPMHELAAKVDEYARGMISGSRSSLFDELGLYYIGPVDGHNIEDMVTILEKIKSMPATGPVLIHLVTEKGKGYPPAEEAADKLHGVVKFDPVTGKQFKSKSSVLSYTQYFAEALIAEAEVDSKIVAIHAAMGGGTGLNYFQKKFPERCFDVGIAEQHAVTFAAGLATEGLKPFCAIYSTFLQRGYDQVVHDVDLQKLPVRFAMDRAGLVGADGPTHCGSFDVAYMACLPNMIVMAPSDEVELMHIVATAAAIDDRPSCFRFPRGNGVGLSNLPLNNKGVPLEIGKGRILVEGTRVAILGFGTIIQNCLAAGKILNEQAGISVTIADARFCKPLDGDLIKRLAKEHEILLTVEEGSIGGFGSHVSHFLALNGLLDGKLKWRAMVLPDRYIDHGAPKDQIEEAGLTPEHIAATIMSLLGKPHDALLKHR</sequence>
<evidence type="ECO:0000256" key="1">
    <source>
        <dbReference type="ARBA" id="ARBA00001946"/>
    </source>
</evidence>
<feature type="domain" description="Transketolase-like pyrimidine-binding" evidence="13">
    <location>
        <begin position="417"/>
        <end position="582"/>
    </location>
</feature>
<dbReference type="Pfam" id="PF13292">
    <property type="entry name" value="DXP_synthase_N"/>
    <property type="match status" value="1"/>
</dbReference>
<dbReference type="FunFam" id="3.40.50.920:FF:000002">
    <property type="entry name" value="1-deoxy-D-xylulose-5-phosphate synthase"/>
    <property type="match status" value="1"/>
</dbReference>
<dbReference type="UniPathway" id="UPA00064">
    <property type="reaction ID" value="UER00091"/>
</dbReference>
<dbReference type="InterPro" id="IPR020826">
    <property type="entry name" value="Transketolase_BS"/>
</dbReference>
<keyword evidence="10" id="KW-0784">Thiamine biosynthesis</keyword>
<name>C6ZG55_PINTA</name>
<comment type="similarity">
    <text evidence="4">Belongs to the transketolase family. DXPS subfamily.</text>
</comment>
<dbReference type="GO" id="GO:0046872">
    <property type="term" value="F:metal ion binding"/>
    <property type="evidence" value="ECO:0007669"/>
    <property type="project" value="UniProtKB-KW"/>
</dbReference>
<evidence type="ECO:0000256" key="4">
    <source>
        <dbReference type="ARBA" id="ARBA00011081"/>
    </source>
</evidence>
<evidence type="ECO:0000256" key="7">
    <source>
        <dbReference type="ARBA" id="ARBA00022679"/>
    </source>
</evidence>
<comment type="cofactor">
    <cofactor evidence="1">
        <name>Mg(2+)</name>
        <dbReference type="ChEBI" id="CHEBI:18420"/>
    </cofactor>
</comment>
<dbReference type="CDD" id="cd02007">
    <property type="entry name" value="TPP_DXS"/>
    <property type="match status" value="1"/>
</dbReference>
<dbReference type="InterPro" id="IPR049557">
    <property type="entry name" value="Transketolase_CS"/>
</dbReference>
<keyword evidence="8" id="KW-0479">Metal-binding</keyword>
<evidence type="ECO:0000256" key="2">
    <source>
        <dbReference type="ARBA" id="ARBA00001964"/>
    </source>
</evidence>
<keyword evidence="9" id="KW-0460">Magnesium</keyword>
<dbReference type="PROSITE" id="PS00802">
    <property type="entry name" value="TRANSKETOLASE_2"/>
    <property type="match status" value="1"/>
</dbReference>
<keyword evidence="7" id="KW-0808">Transferase</keyword>
<dbReference type="PROSITE" id="PS00801">
    <property type="entry name" value="TRANSKETOLASE_1"/>
    <property type="match status" value="1"/>
</dbReference>
<reference evidence="14" key="1">
    <citation type="submission" date="2008-07" db="EMBL/GenBank/DDBJ databases">
        <authorList>
            <person name="Kim S.-U."/>
            <person name="Kim Y.-B."/>
        </authorList>
    </citation>
    <scope>NUCLEOTIDE SEQUENCE</scope>
    <source>
        <tissue evidence="14">Leaf</tissue>
    </source>
</reference>
<dbReference type="AlphaFoldDB" id="C6ZG55"/>
<comment type="subunit">
    <text evidence="5">Homodimer.</text>
</comment>
<dbReference type="GO" id="GO:0019288">
    <property type="term" value="P:isopentenyl diphosphate biosynthetic process, methylerythritol 4-phosphate pathway"/>
    <property type="evidence" value="ECO:0007669"/>
    <property type="project" value="UniProtKB-ARBA"/>
</dbReference>
<dbReference type="SMART" id="SM00861">
    <property type="entry name" value="Transket_pyr"/>
    <property type="match status" value="1"/>
</dbReference>
<evidence type="ECO:0000256" key="6">
    <source>
        <dbReference type="ARBA" id="ARBA00013150"/>
    </source>
</evidence>
<dbReference type="PANTHER" id="PTHR43322">
    <property type="entry name" value="1-D-DEOXYXYLULOSE 5-PHOSPHATE SYNTHASE-RELATED"/>
    <property type="match status" value="1"/>
</dbReference>
<dbReference type="PANTHER" id="PTHR43322:SF4">
    <property type="entry name" value="1-DEOXY-D-XYLULOSE-5-PHOSPHATE SYNTHASE 2, CHLOROPLASTIC-RELATED"/>
    <property type="match status" value="1"/>
</dbReference>